<organism evidence="2 3">
    <name type="scientific">Vibrio diabolicus</name>
    <dbReference type="NCBI Taxonomy" id="50719"/>
    <lineage>
        <taxon>Bacteria</taxon>
        <taxon>Pseudomonadati</taxon>
        <taxon>Pseudomonadota</taxon>
        <taxon>Gammaproteobacteria</taxon>
        <taxon>Vibrionales</taxon>
        <taxon>Vibrionaceae</taxon>
        <taxon>Vibrio</taxon>
        <taxon>Vibrio diabolicus subgroup</taxon>
    </lineage>
</organism>
<dbReference type="Gene3D" id="2.60.40.10">
    <property type="entry name" value="Immunoglobulins"/>
    <property type="match status" value="1"/>
</dbReference>
<dbReference type="GO" id="GO:0030288">
    <property type="term" value="C:outer membrane-bounded periplasmic space"/>
    <property type="evidence" value="ECO:0007669"/>
    <property type="project" value="InterPro"/>
</dbReference>
<gene>
    <name evidence="2" type="ORF">JOS67_19335</name>
</gene>
<evidence type="ECO:0000259" key="1">
    <source>
        <dbReference type="Pfam" id="PF00345"/>
    </source>
</evidence>
<feature type="domain" description="Pili assembly chaperone N-terminal" evidence="1">
    <location>
        <begin position="37"/>
        <end position="148"/>
    </location>
</feature>
<sequence length="252" mass="28811">MDLIIKRLVFIIIFLSTLTSQAYANSLLIWPIYPKISSESNATSIWMVNQGTEDFYLQVRIFQWGQKDGQDTYAQQRQLIATPPFVKIAPGAKQLIRILNQDGALSNKEYAYRIIIDELPPAKGPQDENKENDLAVKVRMRYSIPLFMYGKGMKRQSQGTNEVWSGLQAKIIKSKDKNLIHIENTSNHYVRLVNLAVTAPNQSPFIVSKGLAGYILPEQYKTWPISYSNMKNIKVKADIEGKRYVIPLEQNE</sequence>
<dbReference type="InterPro" id="IPR016147">
    <property type="entry name" value="Pili_assmbl_chaperone_N"/>
</dbReference>
<proteinExistence type="predicted"/>
<protein>
    <submittedName>
        <fullName evidence="2">Molecular chaperone</fullName>
    </submittedName>
</protein>
<evidence type="ECO:0000313" key="2">
    <source>
        <dbReference type="EMBL" id="QRG85785.1"/>
    </source>
</evidence>
<dbReference type="AlphaFoldDB" id="A0AA92LZZ2"/>
<dbReference type="SUPFAM" id="SSF49354">
    <property type="entry name" value="PapD-like"/>
    <property type="match status" value="1"/>
</dbReference>
<dbReference type="InterPro" id="IPR013783">
    <property type="entry name" value="Ig-like_fold"/>
</dbReference>
<accession>A0AA92LZZ2</accession>
<dbReference type="InterPro" id="IPR050643">
    <property type="entry name" value="Periplasmic_pilus_chap"/>
</dbReference>
<evidence type="ECO:0000313" key="3">
    <source>
        <dbReference type="Proteomes" id="UP000596337"/>
    </source>
</evidence>
<dbReference type="EMBL" id="CP069197">
    <property type="protein sequence ID" value="QRG85785.1"/>
    <property type="molecule type" value="Genomic_DNA"/>
</dbReference>
<dbReference type="Proteomes" id="UP000596337">
    <property type="component" value="Chromosome 2"/>
</dbReference>
<dbReference type="InterPro" id="IPR008962">
    <property type="entry name" value="PapD-like_sf"/>
</dbReference>
<dbReference type="PANTHER" id="PTHR30251:SF4">
    <property type="entry name" value="SLR1668 PROTEIN"/>
    <property type="match status" value="1"/>
</dbReference>
<dbReference type="PANTHER" id="PTHR30251">
    <property type="entry name" value="PILUS ASSEMBLY CHAPERONE"/>
    <property type="match status" value="1"/>
</dbReference>
<reference evidence="2 3" key="1">
    <citation type="submission" date="2021-01" db="EMBL/GenBank/DDBJ databases">
        <title>Characterization of a novel blaVMB-2- harboring plasmid in Vibrio diabolicus.</title>
        <authorList>
            <person name="Liu M."/>
        </authorList>
    </citation>
    <scope>NUCLEOTIDE SEQUENCE [LARGE SCALE GENOMIC DNA]</scope>
    <source>
        <strain evidence="2 3">SLV18</strain>
    </source>
</reference>
<name>A0AA92LZZ2_9VIBR</name>
<dbReference type="GO" id="GO:0071555">
    <property type="term" value="P:cell wall organization"/>
    <property type="evidence" value="ECO:0007669"/>
    <property type="project" value="InterPro"/>
</dbReference>
<dbReference type="RefSeq" id="WP_203347866.1">
    <property type="nucleotide sequence ID" value="NZ_CANMIY010000003.1"/>
</dbReference>
<dbReference type="Pfam" id="PF00345">
    <property type="entry name" value="PapD_N"/>
    <property type="match status" value="1"/>
</dbReference>